<evidence type="ECO:0000256" key="1">
    <source>
        <dbReference type="SAM" id="MobiDB-lite"/>
    </source>
</evidence>
<protein>
    <submittedName>
        <fullName evidence="2">Uncharacterized protein</fullName>
    </submittedName>
</protein>
<proteinExistence type="predicted"/>
<feature type="region of interest" description="Disordered" evidence="1">
    <location>
        <begin position="456"/>
        <end position="476"/>
    </location>
</feature>
<dbReference type="AlphaFoldDB" id="A0A1S8X2C8"/>
<dbReference type="Proteomes" id="UP000243686">
    <property type="component" value="Unassembled WGS sequence"/>
</dbReference>
<evidence type="ECO:0000313" key="2">
    <source>
        <dbReference type="EMBL" id="OON20653.1"/>
    </source>
</evidence>
<dbReference type="EMBL" id="KV892517">
    <property type="protein sequence ID" value="OON20653.1"/>
    <property type="molecule type" value="Genomic_DNA"/>
</dbReference>
<organism evidence="2 3">
    <name type="scientific">Opisthorchis viverrini</name>
    <name type="common">Southeast Asian liver fluke</name>
    <dbReference type="NCBI Taxonomy" id="6198"/>
    <lineage>
        <taxon>Eukaryota</taxon>
        <taxon>Metazoa</taxon>
        <taxon>Spiralia</taxon>
        <taxon>Lophotrochozoa</taxon>
        <taxon>Platyhelminthes</taxon>
        <taxon>Trematoda</taxon>
        <taxon>Digenea</taxon>
        <taxon>Opisthorchiida</taxon>
        <taxon>Opisthorchiata</taxon>
        <taxon>Opisthorchiidae</taxon>
        <taxon>Opisthorchis</taxon>
    </lineage>
</organism>
<sequence>MIEASALQDTGDETAGALPLPEASCSKLHMIRIRELKKEIICLHQSIEVERLLRESGLLKIERKCDKYDALLEYVDLCITEKEGEIKNIEKALKRQDELFQNELMQHNVILAKIQKEINLTKDQYNNKKSGLVKKLSEMQHIQQSRSELMSKYEIIKRTIDDKLVEHNKYCLERNLQHTIEKNCLQEEVKTRIAQMAEEFRIAAKQREKHCQIKTLYANGVLFQRWYKLARKLQNAQGKNQFLRLATKKLRIEIDLSESIKVQMQKKLMKRLKALLVQLKKCKIQEEAYQDSQGSLSTEIGDVKTVDLKPVSRTMEMRERRQTLFTRMCAEKAELQEAKMLSEQLNQTLYSEYDQLKRLTLAREKMTSLLTEMMKALAQAKEVRFNFHSSSHLFESNKAIADSEGSIRKQRLLAVFFALLYMTNRLCGSVTPNKLGIARVSRQMFVTHFSSDSGVSLAKRRSERPSRPLQLGSGISNVNTSGNETRSLIGQLSKNSQRLIGKHLGLSTSSVGVQATPAWLRRTMNALEEILGEPEACASEKLTSSKRRPWLEIDCNICGQLFSVPET</sequence>
<name>A0A1S8X2C8_OPIVI</name>
<gene>
    <name evidence="2" type="ORF">X801_03461</name>
</gene>
<keyword evidence="3" id="KW-1185">Reference proteome</keyword>
<evidence type="ECO:0000313" key="3">
    <source>
        <dbReference type="Proteomes" id="UP000243686"/>
    </source>
</evidence>
<accession>A0A1S8X2C8</accession>
<reference evidence="2 3" key="1">
    <citation type="submission" date="2015-03" db="EMBL/GenBank/DDBJ databases">
        <title>Draft genome of the nematode, Opisthorchis viverrini.</title>
        <authorList>
            <person name="Mitreva M."/>
        </authorList>
    </citation>
    <scope>NUCLEOTIDE SEQUENCE [LARGE SCALE GENOMIC DNA]</scope>
    <source>
        <strain evidence="2">Khon Kaen</strain>
    </source>
</reference>